<accession>A0AAU9NMR1</accession>
<organism evidence="1 2">
    <name type="scientific">Lactuca virosa</name>
    <dbReference type="NCBI Taxonomy" id="75947"/>
    <lineage>
        <taxon>Eukaryota</taxon>
        <taxon>Viridiplantae</taxon>
        <taxon>Streptophyta</taxon>
        <taxon>Embryophyta</taxon>
        <taxon>Tracheophyta</taxon>
        <taxon>Spermatophyta</taxon>
        <taxon>Magnoliopsida</taxon>
        <taxon>eudicotyledons</taxon>
        <taxon>Gunneridae</taxon>
        <taxon>Pentapetalae</taxon>
        <taxon>asterids</taxon>
        <taxon>campanulids</taxon>
        <taxon>Asterales</taxon>
        <taxon>Asteraceae</taxon>
        <taxon>Cichorioideae</taxon>
        <taxon>Cichorieae</taxon>
        <taxon>Lactucinae</taxon>
        <taxon>Lactuca</taxon>
    </lineage>
</organism>
<sequence>MVHGLREGQSVNHSHYCFLDESSGHLPPSHSLLVHASRFVFPSTPVAFPIHYYLKLSFSVIHTTRYPLPVSLSTHADGDHHTPPTSLLYNAVEDTIYKNLTKQVAEITLQLWFELRLTHFYCCRFADVIWQKPRTR</sequence>
<name>A0AAU9NMR1_9ASTR</name>
<keyword evidence="2" id="KW-1185">Reference proteome</keyword>
<reference evidence="1 2" key="1">
    <citation type="submission" date="2022-01" db="EMBL/GenBank/DDBJ databases">
        <authorList>
            <person name="Xiong W."/>
            <person name="Schranz E."/>
        </authorList>
    </citation>
    <scope>NUCLEOTIDE SEQUENCE [LARGE SCALE GENOMIC DNA]</scope>
</reference>
<dbReference type="Proteomes" id="UP001157418">
    <property type="component" value="Unassembled WGS sequence"/>
</dbReference>
<evidence type="ECO:0000313" key="1">
    <source>
        <dbReference type="EMBL" id="CAH1438945.1"/>
    </source>
</evidence>
<gene>
    <name evidence="1" type="ORF">LVIROSA_LOCUS25173</name>
</gene>
<dbReference type="EMBL" id="CAKMRJ010004445">
    <property type="protein sequence ID" value="CAH1438945.1"/>
    <property type="molecule type" value="Genomic_DNA"/>
</dbReference>
<evidence type="ECO:0000313" key="2">
    <source>
        <dbReference type="Proteomes" id="UP001157418"/>
    </source>
</evidence>
<dbReference type="AlphaFoldDB" id="A0AAU9NMR1"/>
<comment type="caution">
    <text evidence="1">The sequence shown here is derived from an EMBL/GenBank/DDBJ whole genome shotgun (WGS) entry which is preliminary data.</text>
</comment>
<protein>
    <submittedName>
        <fullName evidence="1">Uncharacterized protein</fullName>
    </submittedName>
</protein>
<proteinExistence type="predicted"/>